<evidence type="ECO:0000256" key="6">
    <source>
        <dbReference type="SAM" id="Phobius"/>
    </source>
</evidence>
<feature type="compositionally biased region" description="Polar residues" evidence="5">
    <location>
        <begin position="210"/>
        <end position="223"/>
    </location>
</feature>
<feature type="region of interest" description="Disordered" evidence="5">
    <location>
        <begin position="264"/>
        <end position="302"/>
    </location>
</feature>
<dbReference type="Proteomes" id="UP000777438">
    <property type="component" value="Unassembled WGS sequence"/>
</dbReference>
<dbReference type="PROSITE" id="PS51257">
    <property type="entry name" value="PROKAR_LIPOPROTEIN"/>
    <property type="match status" value="1"/>
</dbReference>
<feature type="compositionally biased region" description="Polar residues" evidence="5">
    <location>
        <begin position="291"/>
        <end position="302"/>
    </location>
</feature>
<evidence type="ECO:0000313" key="8">
    <source>
        <dbReference type="Proteomes" id="UP000777438"/>
    </source>
</evidence>
<keyword evidence="2 6" id="KW-0812">Transmembrane</keyword>
<protein>
    <submittedName>
        <fullName evidence="7">Uncharacterized protein</fullName>
    </submittedName>
</protein>
<comment type="caution">
    <text evidence="7">The sequence shown here is derived from an EMBL/GenBank/DDBJ whole genome shotgun (WGS) entry which is preliminary data.</text>
</comment>
<name>A0A9P8VVU5_9HYPO</name>
<evidence type="ECO:0000256" key="1">
    <source>
        <dbReference type="ARBA" id="ARBA00004167"/>
    </source>
</evidence>
<reference evidence="7 8" key="1">
    <citation type="journal article" date="2021" name="Nat. Commun.">
        <title>Genetic determinants of endophytism in the Arabidopsis root mycobiome.</title>
        <authorList>
            <person name="Mesny F."/>
            <person name="Miyauchi S."/>
            <person name="Thiergart T."/>
            <person name="Pickel B."/>
            <person name="Atanasova L."/>
            <person name="Karlsson M."/>
            <person name="Huettel B."/>
            <person name="Barry K.W."/>
            <person name="Haridas S."/>
            <person name="Chen C."/>
            <person name="Bauer D."/>
            <person name="Andreopoulos W."/>
            <person name="Pangilinan J."/>
            <person name="LaButti K."/>
            <person name="Riley R."/>
            <person name="Lipzen A."/>
            <person name="Clum A."/>
            <person name="Drula E."/>
            <person name="Henrissat B."/>
            <person name="Kohler A."/>
            <person name="Grigoriev I.V."/>
            <person name="Martin F.M."/>
            <person name="Hacquard S."/>
        </authorList>
    </citation>
    <scope>NUCLEOTIDE SEQUENCE [LARGE SCALE GENOMIC DNA]</scope>
    <source>
        <strain evidence="7 8">MPI-CAGE-CH-0241</strain>
    </source>
</reference>
<dbReference type="EMBL" id="JAGPYM010000026">
    <property type="protein sequence ID" value="KAH6880377.1"/>
    <property type="molecule type" value="Genomic_DNA"/>
</dbReference>
<accession>A0A9P8VVU5</accession>
<comment type="subcellular location">
    <subcellularLocation>
        <location evidence="1">Membrane</location>
        <topology evidence="1">Single-pass membrane protein</topology>
    </subcellularLocation>
</comment>
<feature type="compositionally biased region" description="Polar residues" evidence="5">
    <location>
        <begin position="195"/>
        <end position="204"/>
    </location>
</feature>
<proteinExistence type="predicted"/>
<keyword evidence="3 6" id="KW-1133">Transmembrane helix</keyword>
<keyword evidence="8" id="KW-1185">Reference proteome</keyword>
<evidence type="ECO:0000313" key="7">
    <source>
        <dbReference type="EMBL" id="KAH6880377.1"/>
    </source>
</evidence>
<gene>
    <name evidence="7" type="ORF">B0T10DRAFT_412231</name>
</gene>
<organism evidence="7 8">
    <name type="scientific">Thelonectria olida</name>
    <dbReference type="NCBI Taxonomy" id="1576542"/>
    <lineage>
        <taxon>Eukaryota</taxon>
        <taxon>Fungi</taxon>
        <taxon>Dikarya</taxon>
        <taxon>Ascomycota</taxon>
        <taxon>Pezizomycotina</taxon>
        <taxon>Sordariomycetes</taxon>
        <taxon>Hypocreomycetidae</taxon>
        <taxon>Hypocreales</taxon>
        <taxon>Nectriaceae</taxon>
        <taxon>Thelonectria</taxon>
    </lineage>
</organism>
<evidence type="ECO:0000256" key="4">
    <source>
        <dbReference type="ARBA" id="ARBA00023136"/>
    </source>
</evidence>
<dbReference type="OrthoDB" id="5429716at2759"/>
<dbReference type="GO" id="GO:0016020">
    <property type="term" value="C:membrane"/>
    <property type="evidence" value="ECO:0007669"/>
    <property type="project" value="UniProtKB-SubCell"/>
</dbReference>
<dbReference type="InterPro" id="IPR051694">
    <property type="entry name" value="Immunoregulatory_rcpt-like"/>
</dbReference>
<dbReference type="PANTHER" id="PTHR15549">
    <property type="entry name" value="PAIRED IMMUNOGLOBULIN-LIKE TYPE 2 RECEPTOR"/>
    <property type="match status" value="1"/>
</dbReference>
<evidence type="ECO:0000256" key="5">
    <source>
        <dbReference type="SAM" id="MobiDB-lite"/>
    </source>
</evidence>
<feature type="transmembrane region" description="Helical" evidence="6">
    <location>
        <begin position="236"/>
        <end position="258"/>
    </location>
</feature>
<dbReference type="CDD" id="cd12087">
    <property type="entry name" value="TM_EGFR-like"/>
    <property type="match status" value="1"/>
</dbReference>
<dbReference type="AlphaFoldDB" id="A0A9P8VVU5"/>
<evidence type="ECO:0000256" key="2">
    <source>
        <dbReference type="ARBA" id="ARBA00022692"/>
    </source>
</evidence>
<keyword evidence="4 6" id="KW-0472">Membrane</keyword>
<feature type="region of interest" description="Disordered" evidence="5">
    <location>
        <begin position="195"/>
        <end position="228"/>
    </location>
</feature>
<sequence>MTSTRTNLGPLTTEYKYPASCQIAVQSCDGCDVGWQAQTCSDNGSNAQGVQDNPECWPERANPSLTTKVALNGWGYYSPGLSCPEGYHSACSATGTGAAGFSFQFPLLKSETAVGCCPEGFRCKEGDAQTCYSLVTTGSFAAVMCSDGSSNDYGYVDVPKTVVSVVSESTATSVLGTVTIYAPLFQLNFQSSDLPSSSTAGTDSTEAHSTETQSAETSRASDQSDNDGGLSVGAKAGIGAGVGALALLIIGVAVFLFLRKRRGRTPPAELPSTPGKPPPQGLYSKPVNPSELESTTPRSELP</sequence>
<evidence type="ECO:0000256" key="3">
    <source>
        <dbReference type="ARBA" id="ARBA00022989"/>
    </source>
</evidence>
<dbReference type="PANTHER" id="PTHR15549:SF26">
    <property type="entry name" value="AXIAL BUDDING PATTERN PROTEIN 2-RELATED"/>
    <property type="match status" value="1"/>
</dbReference>
<dbReference type="GO" id="GO:0071944">
    <property type="term" value="C:cell periphery"/>
    <property type="evidence" value="ECO:0007669"/>
    <property type="project" value="UniProtKB-ARBA"/>
</dbReference>